<feature type="compositionally biased region" description="Low complexity" evidence="1">
    <location>
        <begin position="966"/>
        <end position="979"/>
    </location>
</feature>
<feature type="region of interest" description="Disordered" evidence="1">
    <location>
        <begin position="575"/>
        <end position="653"/>
    </location>
</feature>
<feature type="compositionally biased region" description="Low complexity" evidence="1">
    <location>
        <begin position="689"/>
        <end position="698"/>
    </location>
</feature>
<feature type="region of interest" description="Disordered" evidence="1">
    <location>
        <begin position="447"/>
        <end position="559"/>
    </location>
</feature>
<keyword evidence="4" id="KW-1185">Reference proteome</keyword>
<accession>A0ABQ8UD38</accession>
<proteinExistence type="predicted"/>
<dbReference type="Proteomes" id="UP001141327">
    <property type="component" value="Unassembled WGS sequence"/>
</dbReference>
<feature type="region of interest" description="Disordered" evidence="1">
    <location>
        <begin position="107"/>
        <end position="132"/>
    </location>
</feature>
<feature type="compositionally biased region" description="Gly residues" evidence="1">
    <location>
        <begin position="890"/>
        <end position="905"/>
    </location>
</feature>
<dbReference type="Pfam" id="PF02204">
    <property type="entry name" value="VPS9"/>
    <property type="match status" value="1"/>
</dbReference>
<gene>
    <name evidence="3" type="ORF">PAPYR_7466</name>
</gene>
<feature type="compositionally biased region" description="Low complexity" evidence="1">
    <location>
        <begin position="877"/>
        <end position="889"/>
    </location>
</feature>
<dbReference type="InterPro" id="IPR003123">
    <property type="entry name" value="VPS9"/>
</dbReference>
<evidence type="ECO:0000256" key="1">
    <source>
        <dbReference type="SAM" id="MobiDB-lite"/>
    </source>
</evidence>
<feature type="compositionally biased region" description="Gly residues" evidence="1">
    <location>
        <begin position="631"/>
        <end position="643"/>
    </location>
</feature>
<feature type="domain" description="VPS9" evidence="2">
    <location>
        <begin position="707"/>
        <end position="770"/>
    </location>
</feature>
<comment type="caution">
    <text evidence="3">The sequence shown here is derived from an EMBL/GenBank/DDBJ whole genome shotgun (WGS) entry which is preliminary data.</text>
</comment>
<feature type="region of interest" description="Disordered" evidence="1">
    <location>
        <begin position="864"/>
        <end position="979"/>
    </location>
</feature>
<dbReference type="InterPro" id="IPR051248">
    <property type="entry name" value="UPF0507/Ank_repeat_27"/>
</dbReference>
<feature type="region of interest" description="Disordered" evidence="1">
    <location>
        <begin position="382"/>
        <end position="406"/>
    </location>
</feature>
<evidence type="ECO:0000313" key="4">
    <source>
        <dbReference type="Proteomes" id="UP001141327"/>
    </source>
</evidence>
<feature type="compositionally biased region" description="Low complexity" evidence="1">
    <location>
        <begin position="585"/>
        <end position="604"/>
    </location>
</feature>
<feature type="region of interest" description="Disordered" evidence="1">
    <location>
        <begin position="809"/>
        <end position="831"/>
    </location>
</feature>
<evidence type="ECO:0000313" key="3">
    <source>
        <dbReference type="EMBL" id="KAJ4457166.1"/>
    </source>
</evidence>
<organism evidence="3 4">
    <name type="scientific">Paratrimastix pyriformis</name>
    <dbReference type="NCBI Taxonomy" id="342808"/>
    <lineage>
        <taxon>Eukaryota</taxon>
        <taxon>Metamonada</taxon>
        <taxon>Preaxostyla</taxon>
        <taxon>Paratrimastigidae</taxon>
        <taxon>Paratrimastix</taxon>
    </lineage>
</organism>
<protein>
    <recommendedName>
        <fullName evidence="2">VPS9 domain-containing protein</fullName>
    </recommendedName>
</protein>
<feature type="compositionally biased region" description="Low complexity" evidence="1">
    <location>
        <begin position="485"/>
        <end position="494"/>
    </location>
</feature>
<reference evidence="3" key="1">
    <citation type="journal article" date="2022" name="bioRxiv">
        <title>Genomics of Preaxostyla Flagellates Illuminates Evolutionary Transitions and the Path Towards Mitochondrial Loss.</title>
        <authorList>
            <person name="Novak L.V.F."/>
            <person name="Treitli S.C."/>
            <person name="Pyrih J."/>
            <person name="Halakuc P."/>
            <person name="Pipaliya S.V."/>
            <person name="Vacek V."/>
            <person name="Brzon O."/>
            <person name="Soukal P."/>
            <person name="Eme L."/>
            <person name="Dacks J.B."/>
            <person name="Karnkowska A."/>
            <person name="Elias M."/>
            <person name="Hampl V."/>
        </authorList>
    </citation>
    <scope>NUCLEOTIDE SEQUENCE</scope>
    <source>
        <strain evidence="3">RCP-MX</strain>
    </source>
</reference>
<name>A0ABQ8UD38_9EUKA</name>
<sequence length="1014" mass="104674">MLLYRNPFWLTLKKEPFIAARLDAHVLVCVPQASSLMGVKIDRHFLACHLLRDSPYFRDDMISLNEAISAEIHGKEIRIKEGSDGRVVPILKEETCFVSVPATPPPTPLGEGGGLPSDAASGAGAQPASPSEKSESVCLRVLIIYRPFLGPGMPPPKRPRPPLPLWLRPTYTPATSMRALDMLPSAAHECLMLAGARAREFAASYMLAGGERYAQSVLENMIASTAEARPSALRPALAPLLPLRGRSAGPGCDNLIRLCPEQLGICAARRRHKRTLQLALHGVIFQTVHGRLWGAVRRIVGAEDAALAESARALFMVPLGAFGIPAAFGVPLPRTVVRLRRLGQARSPLEGLVRLQQAIRTLVHEAASPPPLPPRAVTLMPIPQHSPGPTSRGAPDARWQAAQEAHQEAQEIYQTLRQSALDRHPLALLPAHSAALADAWLAAHRAAPPPPRAASVPSAEAPAPGPGCCSTPASPSSDGAADLDLAPFSFSRSAPPQPPAPLTPSLAPSMGPSLGPSLTPSLAPSMGPSLGPSLTPSLGPSQAPSMGSEPLLACPSAPPSQRPVVTMFRALPQGGSSYFLEKPPAGQQSAARSGTSAQQQQQQQPPLPEEAEAECRWLCASSPSDHSSSSGGDGTADDGSGGPDEGEGDLDGDGAAQLRAFLSHSRCLGRPRKAPRPPPAAHGGAQSMATGSTDTDTGAGAGSGRHRPPPPITSDELVPLLAHALVAAQLEAPHSLLRYMQWFAPASVQHSRAGFNLTTLEACLAYLRTDGPALAAAAARRVGSAGVCLGLSPTPCALGQSPLLAPPLCSGSSPSTGPPGGGPRTPIVRPAPFPLGSAPFYTPPSLAPTAATPVWLPPSPIAAPRGVARSPSPPRAAPGFPSGTSSSSGRPGGTGPRHPGPGRGGSPSDEDEGAGGPGAWLLVGRQGEPDRVVPRSPRSAPSSPPPSPRLRSGNAPQGPPAPHPPLASSEPGAAPAASIPAALAAAPGIALHVQRLPAPTWRPDDVSGFQFLRF</sequence>
<dbReference type="SUPFAM" id="SSF109993">
    <property type="entry name" value="VPS9 domain"/>
    <property type="match status" value="2"/>
</dbReference>
<feature type="compositionally biased region" description="Low complexity" evidence="1">
    <location>
        <begin position="116"/>
        <end position="131"/>
    </location>
</feature>
<feature type="region of interest" description="Disordered" evidence="1">
    <location>
        <begin position="665"/>
        <end position="714"/>
    </location>
</feature>
<feature type="compositionally biased region" description="Polar residues" evidence="1">
    <location>
        <begin position="532"/>
        <end position="545"/>
    </location>
</feature>
<feature type="compositionally biased region" description="Low complexity" evidence="1">
    <location>
        <begin position="453"/>
        <end position="462"/>
    </location>
</feature>
<feature type="compositionally biased region" description="Low complexity" evidence="1">
    <location>
        <begin position="620"/>
        <end position="630"/>
    </location>
</feature>
<evidence type="ECO:0000259" key="2">
    <source>
        <dbReference type="Pfam" id="PF02204"/>
    </source>
</evidence>
<dbReference type="PANTHER" id="PTHR24170:SF1">
    <property type="entry name" value="DOMAIN PROTEIN, PUTATIVE (AFU_ORTHOLOGUE AFUA_1G09870)-RELATED"/>
    <property type="match status" value="1"/>
</dbReference>
<dbReference type="InterPro" id="IPR037191">
    <property type="entry name" value="VPS9_dom_sf"/>
</dbReference>
<dbReference type="Gene3D" id="1.20.1050.80">
    <property type="entry name" value="VPS9 domain"/>
    <property type="match status" value="1"/>
</dbReference>
<dbReference type="PANTHER" id="PTHR24170">
    <property type="entry name" value="ANKYRIN REPEAT DOMAIN-CONTAINING PROTEIN 27"/>
    <property type="match status" value="1"/>
</dbReference>
<dbReference type="EMBL" id="JAPMOS010000053">
    <property type="protein sequence ID" value="KAJ4457166.1"/>
    <property type="molecule type" value="Genomic_DNA"/>
</dbReference>